<evidence type="ECO:0000256" key="6">
    <source>
        <dbReference type="SAM" id="MobiDB-lite"/>
    </source>
</evidence>
<comment type="subcellular location">
    <subcellularLocation>
        <location evidence="1">Nucleus</location>
    </subcellularLocation>
</comment>
<dbReference type="SMART" id="SM01281">
    <property type="entry name" value="Med12"/>
    <property type="match status" value="2"/>
</dbReference>
<feature type="compositionally biased region" description="Basic and acidic residues" evidence="6">
    <location>
        <begin position="2181"/>
        <end position="2193"/>
    </location>
</feature>
<evidence type="ECO:0000313" key="8">
    <source>
        <dbReference type="EMBL" id="CDY51158.1"/>
    </source>
</evidence>
<dbReference type="Proteomes" id="UP000028999">
    <property type="component" value="Unassembled WGS sequence"/>
</dbReference>
<dbReference type="Pfam" id="PF09497">
    <property type="entry name" value="Med12"/>
    <property type="match status" value="2"/>
</dbReference>
<dbReference type="PANTHER" id="PTHR46567:SF3">
    <property type="entry name" value="MEDIATOR COMPLEX SUBUNIT MED12 DOMAIN-CONTAINING PROTEIN"/>
    <property type="match status" value="1"/>
</dbReference>
<dbReference type="PANTHER" id="PTHR46567">
    <property type="entry name" value="MEDIATOR OF RNA POLYMERASE II TRANSCRIPTION SUBUNIT 12"/>
    <property type="match status" value="1"/>
</dbReference>
<dbReference type="OMA" id="CLAATTM"/>
<comment type="similarity">
    <text evidence="2">Belongs to the Mediator complex subunit 12 family.</text>
</comment>
<evidence type="ECO:0000313" key="9">
    <source>
        <dbReference type="Proteomes" id="UP000028999"/>
    </source>
</evidence>
<feature type="region of interest" description="Disordered" evidence="6">
    <location>
        <begin position="2181"/>
        <end position="2202"/>
    </location>
</feature>
<evidence type="ECO:0000256" key="2">
    <source>
        <dbReference type="ARBA" id="ARBA00010289"/>
    </source>
</evidence>
<name>A0A078IPX5_BRANA</name>
<dbReference type="GO" id="GO:0016592">
    <property type="term" value="C:mediator complex"/>
    <property type="evidence" value="ECO:0007669"/>
    <property type="project" value="InterPro"/>
</dbReference>
<keyword evidence="5" id="KW-0539">Nucleus</keyword>
<keyword evidence="9" id="KW-1185">Reference proteome</keyword>
<accession>A0A078IPX5</accession>
<organism evidence="8 9">
    <name type="scientific">Brassica napus</name>
    <name type="common">Rape</name>
    <dbReference type="NCBI Taxonomy" id="3708"/>
    <lineage>
        <taxon>Eukaryota</taxon>
        <taxon>Viridiplantae</taxon>
        <taxon>Streptophyta</taxon>
        <taxon>Embryophyta</taxon>
        <taxon>Tracheophyta</taxon>
        <taxon>Spermatophyta</taxon>
        <taxon>Magnoliopsida</taxon>
        <taxon>eudicotyledons</taxon>
        <taxon>Gunneridae</taxon>
        <taxon>Pentapetalae</taxon>
        <taxon>rosids</taxon>
        <taxon>malvids</taxon>
        <taxon>Brassicales</taxon>
        <taxon>Brassicaceae</taxon>
        <taxon>Brassiceae</taxon>
        <taxon>Brassica</taxon>
    </lineage>
</organism>
<evidence type="ECO:0000256" key="3">
    <source>
        <dbReference type="ARBA" id="ARBA00023015"/>
    </source>
</evidence>
<dbReference type="PaxDb" id="3708-A0A078IPX5"/>
<dbReference type="EMBL" id="LK032970">
    <property type="protein sequence ID" value="CDY51158.1"/>
    <property type="molecule type" value="Genomic_DNA"/>
</dbReference>
<sequence>MQRYHPANCTSAVNNSATGGGSSGRSDSSSIGNYSLNSRHNFFLFYCRRPPPLTPYKLKCEKDGLNSRLGPPDFHPPTATSPEENLTKEYAQSGYKETVDGLKEADEIILTHFHTFSKPVVLKCKEAVRKCFRAINESRALKRKAGQVYGVPLSGSLLCKPGFPELRSCGEETKKKWIESLSQQHKRLRSLADNIPGYKRKTLFEVLIRNNVPLPRATWFIKVTYLNQVRPSSGSILSGTPDKTQITRCEQWTKDVVDYLQYLLDELLSRNNSYPSQQTRDRSPQMLYTGSIQKISPASASLYGEETSLHFKWWYMVRLLQWHLAEGLLLPNLIVDWVLRLLQEKEVFETLQLLLPIVYSVLESIVLSQTYVQNLVAIAVRFIQEPAPGGSDLVDNSRRAYTLSALTEMIRYLVLAAPDTFVASDCFPLPPSIAASYENLEKLRSNSAEISTQFQGRGVDSRFEFLSFDYTISTVQRSADDLAKIASAGYPQHNGAKAVQALDKALSDGDIRAAYGYLFKDLCNGAVEETWIAEVSPCLRTSLRWIGAISASFVCSVFFLIEWATCDFRDFRDGVPKDIKFSGRRDCSFSVSLDSQNKNHVGRRQRKNGLRYLSELLNDVLLIDSLSQQHKRLRSLADNIPGYRRKTLFEVLIRNNVPLLRATWFIKVTYLNQVRPSTAAISSGTPDKTQNSRCEQWTKDVIEYLQYLLDELLSRNSSYPSQQTRDRSPQMLYAGSMQKISPASSSLYGEETSLHFKWWYMVRLLQWHHAEGLLFPYLIVDWVLRLLQEKDVFEILLLLLPIVYVFLESIVLSQTYVQNLVAIAVRFIQEPAPGGSDLVDNSRRAYTLSALTEMIRYLVLAAPDTFVASDCFPLPPSIAACGPNDVSYASKAYENLEKLRSNSAEISTQFQGRGVDSRFERDCSPVHLVIQLLKQKSLGGEFAARRGQNHRSNFLGVSKPSGSMDAFESPGPLHDIIVCWIDQHEVHRGGAKRLQLLVFELIRSGIFNPVAYVRQLILSGMIDVIQPAVDLERRMRHHRILKQLPGCFVHATLEEAQFLGGYKLSEAVRTYSNERRLLLRELLVGKGKHVNTLALSDQKSKKKSTSFPLVDLPRTFDAMGDTLLQFPRMSCGVTNPVPDEFQSSVKGSIGSVYSKVDQLEATPGCEDCRKAKRPKMDDEKSSWSSSIISDEEDNWWIKKGLKTVEPSLKVDPPIELTKQVPRGRQKMARKTQSLAQLQATRIEGSQGTSTSHVCDSKVSCPHHGHGVEGENHWVVDVFRTSTPVDIVSVGNSLKQLQFSSVKVGQFNKAAPVEESRITRWKLGADELSAILFLMDLSLDLVLVAKFLLWLLPKGNSSPNFAIQGGRNLVIMPRDVENNTCEVGEAILVSSLRRYENILLSADLVPETMTALMARAASLMSSNGKISGSAALVYARYILKRYGSLPSVVEWHSNFKATCEKRLLSELDHTRPGNVGLMDCIRQTGGAAQEGDPSLVSSAVSAIINSIGISMAKNSDLSEALGERQSRVFEIALATESSTALSGAFAPGKGSRSSQHQLSPESFDSNANITTNDMPNGSGKIPLSRATKVTAAVSALVIGAITHGVITLERIVGLLRLREYLDFVQFVRRTKSSSNGSARSVGASKMENPVEVYVHWFRLLVGNCKTVSEGLVLELVGESSVVAVSRMQRMLPLKLVFPPAYSILAFVLWRPFVSNGNSNSGVHDDSHRLYQSLTMAFHDVIKHLPFRDVCLRDTQGLYELIVADSTDAEFASVLELNGLDMHLKAVAFAPLRARLFLNSLIDCKVPSCGYSHEGGGGVSEAAKNRHQGNGTSLVDKLVSVLDCLQPAKFHWQWIELRLLLNEQALTEKLENHDMPLTDAIRSSCPTSNEKSEASENEKNFIQILLTRLLVRPDAVPLFTEVVHLFGRSVEDSMLKQAEWFLAGQDVLFGRKTIRQKLIIVGESKGLPTKPQFWKPWGWCNNSSSDPITGNKAAAGKKRKLETVTSMEEGEVIEEGLGSKKLLLDEKNRLCFGVTTERAFVKLVLPCIDQSSDESRSTFVNELVKQFSNIEQQVSSVTNRITKHMGTASSGSTEVSSSKGSTRKGLRGGSPSLARRSATTNTTDTVPPPPPSPAALRSSMSLRLHFLLRLLPVICREPSFRNTRHTLASTIVRLLGSRVVYEDSSPRNDLSKSETESTTDPSSMADLSNEVLFDRLLFVLHGLLSNHQPNWLKPRSSSSNESSKDFTLFDRDAAESLQNELSRMQLPDTIRWRIQAAMPTLLPSLRCSLSCQPHSVPPTALTLVQPSGSAAAGLNQRNSPAIPKTTMLSQSQQQQEAENTDVVVDPWTLLEDGTSSGPSSSNPLNNSDMGNVRATCWLKGAVRVRRTDLTYIGSVDEDS</sequence>
<evidence type="ECO:0000256" key="4">
    <source>
        <dbReference type="ARBA" id="ARBA00023163"/>
    </source>
</evidence>
<feature type="domain" description="Mediator complex subunit Med12" evidence="7">
    <location>
        <begin position="162"/>
        <end position="222"/>
    </location>
</feature>
<dbReference type="InterPro" id="IPR019035">
    <property type="entry name" value="Mediator_Med12"/>
</dbReference>
<evidence type="ECO:0000259" key="7">
    <source>
        <dbReference type="SMART" id="SM01281"/>
    </source>
</evidence>
<dbReference type="GO" id="GO:0003712">
    <property type="term" value="F:transcription coregulator activity"/>
    <property type="evidence" value="ECO:0007669"/>
    <property type="project" value="InterPro"/>
</dbReference>
<feature type="domain" description="Mediator complex subunit Med12" evidence="7">
    <location>
        <begin position="613"/>
        <end position="667"/>
    </location>
</feature>
<evidence type="ECO:0000256" key="1">
    <source>
        <dbReference type="ARBA" id="ARBA00004123"/>
    </source>
</evidence>
<keyword evidence="3" id="KW-0805">Transcription regulation</keyword>
<protein>
    <submittedName>
        <fullName evidence="8">BnaA09g51930D protein</fullName>
    </submittedName>
</protein>
<gene>
    <name evidence="8" type="primary">BnaA09g51930D</name>
    <name evidence="8" type="ORF">GSBRNA2T00098344001</name>
</gene>
<feature type="compositionally biased region" description="Low complexity" evidence="6">
    <location>
        <begin position="2084"/>
        <end position="2098"/>
    </location>
</feature>
<dbReference type="Gramene" id="CDY51158">
    <property type="protein sequence ID" value="CDY51158"/>
    <property type="gene ID" value="GSBRNA2T00098344001"/>
</dbReference>
<evidence type="ECO:0000256" key="5">
    <source>
        <dbReference type="ARBA" id="ARBA00023242"/>
    </source>
</evidence>
<reference evidence="8 9" key="1">
    <citation type="journal article" date="2014" name="Science">
        <title>Plant genetics. Early allopolyploid evolution in the post-Neolithic Brassica napus oilseed genome.</title>
        <authorList>
            <person name="Chalhoub B."/>
            <person name="Denoeud F."/>
            <person name="Liu S."/>
            <person name="Parkin I.A."/>
            <person name="Tang H."/>
            <person name="Wang X."/>
            <person name="Chiquet J."/>
            <person name="Belcram H."/>
            <person name="Tong C."/>
            <person name="Samans B."/>
            <person name="Correa M."/>
            <person name="Da Silva C."/>
            <person name="Just J."/>
            <person name="Falentin C."/>
            <person name="Koh C.S."/>
            <person name="Le Clainche I."/>
            <person name="Bernard M."/>
            <person name="Bento P."/>
            <person name="Noel B."/>
            <person name="Labadie K."/>
            <person name="Alberti A."/>
            <person name="Charles M."/>
            <person name="Arnaud D."/>
            <person name="Guo H."/>
            <person name="Daviaud C."/>
            <person name="Alamery S."/>
            <person name="Jabbari K."/>
            <person name="Zhao M."/>
            <person name="Edger P.P."/>
            <person name="Chelaifa H."/>
            <person name="Tack D."/>
            <person name="Lassalle G."/>
            <person name="Mestiri I."/>
            <person name="Schnel N."/>
            <person name="Le Paslier M.C."/>
            <person name="Fan G."/>
            <person name="Renault V."/>
            <person name="Bayer P.E."/>
            <person name="Golicz A.A."/>
            <person name="Manoli S."/>
            <person name="Lee T.H."/>
            <person name="Thi V.H."/>
            <person name="Chalabi S."/>
            <person name="Hu Q."/>
            <person name="Fan C."/>
            <person name="Tollenaere R."/>
            <person name="Lu Y."/>
            <person name="Battail C."/>
            <person name="Shen J."/>
            <person name="Sidebottom C.H."/>
            <person name="Wang X."/>
            <person name="Canaguier A."/>
            <person name="Chauveau A."/>
            <person name="Berard A."/>
            <person name="Deniot G."/>
            <person name="Guan M."/>
            <person name="Liu Z."/>
            <person name="Sun F."/>
            <person name="Lim Y.P."/>
            <person name="Lyons E."/>
            <person name="Town C.D."/>
            <person name="Bancroft I."/>
            <person name="Wang X."/>
            <person name="Meng J."/>
            <person name="Ma J."/>
            <person name="Pires J.C."/>
            <person name="King G.J."/>
            <person name="Brunel D."/>
            <person name="Delourme R."/>
            <person name="Renard M."/>
            <person name="Aury J.M."/>
            <person name="Adams K.L."/>
            <person name="Batley J."/>
            <person name="Snowdon R.J."/>
            <person name="Tost J."/>
            <person name="Edwards D."/>
            <person name="Zhou Y."/>
            <person name="Hua W."/>
            <person name="Sharpe A.G."/>
            <person name="Paterson A.H."/>
            <person name="Guan C."/>
            <person name="Wincker P."/>
        </authorList>
    </citation>
    <scope>NUCLEOTIDE SEQUENCE [LARGE SCALE GENOMIC DNA]</scope>
    <source>
        <strain evidence="9">cv. Darmor-bzh</strain>
    </source>
</reference>
<dbReference type="GO" id="GO:0006357">
    <property type="term" value="P:regulation of transcription by RNA polymerase II"/>
    <property type="evidence" value="ECO:0007669"/>
    <property type="project" value="InterPro"/>
</dbReference>
<dbReference type="STRING" id="3708.A0A078IPX5"/>
<feature type="region of interest" description="Disordered" evidence="6">
    <location>
        <begin position="1"/>
        <end position="30"/>
    </location>
</feature>
<keyword evidence="4" id="KW-0804">Transcription</keyword>
<proteinExistence type="inferred from homology"/>
<feature type="region of interest" description="Disordered" evidence="6">
    <location>
        <begin position="2083"/>
        <end position="2134"/>
    </location>
</feature>